<organism evidence="2 3">
    <name type="scientific">Psychracetigena formicireducens</name>
    <dbReference type="NCBI Taxonomy" id="2986056"/>
    <lineage>
        <taxon>Bacteria</taxon>
        <taxon>Bacillati</taxon>
        <taxon>Candidatus Lithacetigenota</taxon>
        <taxon>Candidatus Psychracetigena</taxon>
    </lineage>
</organism>
<comment type="caution">
    <text evidence="2">The sequence shown here is derived from an EMBL/GenBank/DDBJ whole genome shotgun (WGS) entry which is preliminary data.</text>
</comment>
<dbReference type="Gene3D" id="1.10.10.1390">
    <property type="entry name" value="ATP-dependent DNA helicase RecQ"/>
    <property type="match status" value="1"/>
</dbReference>
<name>A0A9E2F7Z1_PSYF1</name>
<protein>
    <recommendedName>
        <fullName evidence="1">RecQ-1-like helix-turn-helix domain-containing protein</fullName>
    </recommendedName>
</protein>
<proteinExistence type="predicted"/>
<dbReference type="Proteomes" id="UP000811545">
    <property type="component" value="Unassembled WGS sequence"/>
</dbReference>
<dbReference type="InterPro" id="IPR048671">
    <property type="entry name" value="RecQ-1-like_HTH"/>
</dbReference>
<dbReference type="Pfam" id="PF21220">
    <property type="entry name" value="RecQ-1-like_HTH"/>
    <property type="match status" value="1"/>
</dbReference>
<dbReference type="AlphaFoldDB" id="A0A9E2F7Z1"/>
<sequence length="94" mass="11144">MVDRKLDLMEIAEQLNLGMDELLVEVENILFSGTKLNIAYYIEILDEERQDDLYDYWRNSETESIEDAITELGDEYSEEEIRLMRIKFIAEVAM</sequence>
<feature type="domain" description="RecQ-1-like helix-turn-helix" evidence="1">
    <location>
        <begin position="2"/>
        <end position="42"/>
    </location>
</feature>
<evidence type="ECO:0000313" key="3">
    <source>
        <dbReference type="Proteomes" id="UP000811545"/>
    </source>
</evidence>
<accession>A0A9E2F7Z1</accession>
<dbReference type="EMBL" id="QLTW01000323">
    <property type="protein sequence ID" value="MBT9146113.1"/>
    <property type="molecule type" value="Genomic_DNA"/>
</dbReference>
<evidence type="ECO:0000313" key="2">
    <source>
        <dbReference type="EMBL" id="MBT9146113.1"/>
    </source>
</evidence>
<reference evidence="2 3" key="1">
    <citation type="journal article" date="2021" name="bioRxiv">
        <title>Unique metabolic strategies in Hadean analogues reveal hints for primordial physiology.</title>
        <authorList>
            <person name="Nobu M.K."/>
            <person name="Nakai R."/>
            <person name="Tamazawa S."/>
            <person name="Mori H."/>
            <person name="Toyoda A."/>
            <person name="Ijiri A."/>
            <person name="Suzuki S."/>
            <person name="Kurokawa K."/>
            <person name="Kamagata Y."/>
            <person name="Tamaki H."/>
        </authorList>
    </citation>
    <scope>NUCLEOTIDE SEQUENCE [LARGE SCALE GENOMIC DNA]</scope>
    <source>
        <strain evidence="2">BS525</strain>
    </source>
</reference>
<gene>
    <name evidence="2" type="ORF">DDT42_01993</name>
</gene>
<evidence type="ECO:0000259" key="1">
    <source>
        <dbReference type="Pfam" id="PF21220"/>
    </source>
</evidence>